<evidence type="ECO:0000313" key="2">
    <source>
        <dbReference type="EMBL" id="KAF9155944.1"/>
    </source>
</evidence>
<comment type="caution">
    <text evidence="2">The sequence shown here is derived from an EMBL/GenBank/DDBJ whole genome shotgun (WGS) entry which is preliminary data.</text>
</comment>
<name>A0A9P5S5Z3_9FUNG</name>
<organism evidence="2 3">
    <name type="scientific">Linnemannia schmuckeri</name>
    <dbReference type="NCBI Taxonomy" id="64567"/>
    <lineage>
        <taxon>Eukaryota</taxon>
        <taxon>Fungi</taxon>
        <taxon>Fungi incertae sedis</taxon>
        <taxon>Mucoromycota</taxon>
        <taxon>Mortierellomycotina</taxon>
        <taxon>Mortierellomycetes</taxon>
        <taxon>Mortierellales</taxon>
        <taxon>Mortierellaceae</taxon>
        <taxon>Linnemannia</taxon>
    </lineage>
</organism>
<protein>
    <submittedName>
        <fullName evidence="2">Uncharacterized protein</fullName>
    </submittedName>
</protein>
<evidence type="ECO:0000256" key="1">
    <source>
        <dbReference type="SAM" id="MobiDB-lite"/>
    </source>
</evidence>
<feature type="region of interest" description="Disordered" evidence="1">
    <location>
        <begin position="485"/>
        <end position="505"/>
    </location>
</feature>
<dbReference type="EMBL" id="JAAAUQ010000044">
    <property type="protein sequence ID" value="KAF9155944.1"/>
    <property type="molecule type" value="Genomic_DNA"/>
</dbReference>
<proteinExistence type="predicted"/>
<feature type="compositionally biased region" description="Basic and acidic residues" evidence="1">
    <location>
        <begin position="485"/>
        <end position="494"/>
    </location>
</feature>
<dbReference type="Proteomes" id="UP000748756">
    <property type="component" value="Unassembled WGS sequence"/>
</dbReference>
<dbReference type="AlphaFoldDB" id="A0A9P5S5Z3"/>
<gene>
    <name evidence="2" type="ORF">BG015_007975</name>
</gene>
<reference evidence="2" key="1">
    <citation type="journal article" date="2020" name="Fungal Divers.">
        <title>Resolving the Mortierellaceae phylogeny through synthesis of multi-gene phylogenetics and phylogenomics.</title>
        <authorList>
            <person name="Vandepol N."/>
            <person name="Liber J."/>
            <person name="Desiro A."/>
            <person name="Na H."/>
            <person name="Kennedy M."/>
            <person name="Barry K."/>
            <person name="Grigoriev I.V."/>
            <person name="Miller A.N."/>
            <person name="O'Donnell K."/>
            <person name="Stajich J.E."/>
            <person name="Bonito G."/>
        </authorList>
    </citation>
    <scope>NUCLEOTIDE SEQUENCE</scope>
    <source>
        <strain evidence="2">NRRL 6426</strain>
    </source>
</reference>
<accession>A0A9P5S5Z3</accession>
<keyword evidence="3" id="KW-1185">Reference proteome</keyword>
<dbReference type="OrthoDB" id="2401054at2759"/>
<evidence type="ECO:0000313" key="3">
    <source>
        <dbReference type="Proteomes" id="UP000748756"/>
    </source>
</evidence>
<sequence>MSKAKLDMVPSKLAGAVRYYCYISPDHLYPHKHQDNVWNVVAQSQAEYERQTEQRRRMGLGERKSTLYNLSLLKELHLDIYTAFSNTYVHCLLPSTLTRLIFKAGFGLGPHRSSTDLGSILCNCPLLESCEVYGESCLELTWIPSKEGQQQPLALQSFFLHSTIFKQDSLENFLTFTPKLKALKLISMWSSLDYTEEYNGPRLLGHIQSLAMDLDVIHFSMQGQQSSLQVQQQLLEICPVLSEWHLWSRDVSPSFLKRLDARTNHLTTLELYCVPPSLDCPSYLNSAALSIHDVLCTSVNVVHLKTLKTVARLEDMDIHRRGGFFRLDGPEVDKITFADDTRGPSKPSTIWRCRSLQTLHIQIHGHEEFRLMDPVHSRIIFGYISRVFPLLEELQIDTPRVCRTARNIYCPRFYLELEGGFCLLGRLKYLQRLRVLISNKGLLIRSLKKGDLNWMVPIGHSTMYKWQRRLAVMRWHQRRLKEDRLEISRPHPQEETTPEDTSVSPDTEILGQLRHLGLLMDVEEMIKEMESKSYRPLPFLEGLSIKHPYFASPEGEINDSMPVKGRNVY</sequence>